<dbReference type="CDD" id="cd02440">
    <property type="entry name" value="AdoMet_MTases"/>
    <property type="match status" value="1"/>
</dbReference>
<keyword evidence="2" id="KW-1185">Reference proteome</keyword>
<sequence length="355" mass="40182">MVSMHVIEHWRNAPRLTSLAEFFERTASGLGGAPDRAVPTVDLGLLDFDLECAVFSDTHRRLWGPFDKHYFASIPYRLEEECRIGSSLLAFGLRNWARTRAPTKIYTLGTGTGCLARTLATLGGGRIETLCCSPTEANRTAFYAKRSSPNAHFFHGPFFDLDDERYAADPQLQQFQDGFDILMEDTTFQMYDRDRLSQLDFITPRLRPGGLLVQVQKLANRDVELYQEHERQKDDLFKSRYFSPTKISDKRDEVLNTMDNLQVDLETTTAALGTFFRYSVAIWNSGNFYTIVSSNARQAILDFVSLLIEPAIPPAYCHHSLPAILIDTEAQPLATALKWRSSHPMTDALPRLLAS</sequence>
<dbReference type="InterPro" id="IPR029063">
    <property type="entry name" value="SAM-dependent_MTases_sf"/>
</dbReference>
<dbReference type="Proteomes" id="UP000070498">
    <property type="component" value="Unassembled WGS sequence"/>
</dbReference>
<organism evidence="1 2">
    <name type="scientific">Agrobacterium bohemicum</name>
    <dbReference type="NCBI Taxonomy" id="2052828"/>
    <lineage>
        <taxon>Bacteria</taxon>
        <taxon>Pseudomonadati</taxon>
        <taxon>Pseudomonadota</taxon>
        <taxon>Alphaproteobacteria</taxon>
        <taxon>Hyphomicrobiales</taxon>
        <taxon>Rhizobiaceae</taxon>
        <taxon>Rhizobium/Agrobacterium group</taxon>
        <taxon>Agrobacterium</taxon>
    </lineage>
</organism>
<evidence type="ECO:0008006" key="3">
    <source>
        <dbReference type="Google" id="ProtNLM"/>
    </source>
</evidence>
<reference evidence="1 2" key="1">
    <citation type="submission" date="2015-11" db="EMBL/GenBank/DDBJ databases">
        <title>Draft genome sequence of Agrobacterium sp. R89-1.</title>
        <authorList>
            <person name="Zahradnik J."/>
            <person name="Kyslikova E."/>
            <person name="Palyzova A."/>
            <person name="Kyslik P."/>
        </authorList>
    </citation>
    <scope>NUCLEOTIDE SEQUENCE [LARGE SCALE GENOMIC DNA]</scope>
    <source>
        <strain evidence="1 2">R89-1</strain>
    </source>
</reference>
<dbReference type="Gene3D" id="3.40.50.150">
    <property type="entry name" value="Vaccinia Virus protein VP39"/>
    <property type="match status" value="1"/>
</dbReference>
<evidence type="ECO:0000313" key="1">
    <source>
        <dbReference type="EMBL" id="KXG84155.1"/>
    </source>
</evidence>
<comment type="caution">
    <text evidence="1">The sequence shown here is derived from an EMBL/GenBank/DDBJ whole genome shotgun (WGS) entry which is preliminary data.</text>
</comment>
<proteinExistence type="predicted"/>
<dbReference type="STRING" id="2052828.ATO67_14225"/>
<gene>
    <name evidence="1" type="ORF">ATO67_14225</name>
</gene>
<evidence type="ECO:0000313" key="2">
    <source>
        <dbReference type="Proteomes" id="UP000070498"/>
    </source>
</evidence>
<protein>
    <recommendedName>
        <fullName evidence="3">Class I SAM-dependent methyltransferase</fullName>
    </recommendedName>
</protein>
<dbReference type="AlphaFoldDB" id="A0A135NY92"/>
<dbReference type="EMBL" id="LNUW01000038">
    <property type="protein sequence ID" value="KXG84155.1"/>
    <property type="molecule type" value="Genomic_DNA"/>
</dbReference>
<accession>A0A135NY92</accession>
<dbReference type="SUPFAM" id="SSF53335">
    <property type="entry name" value="S-adenosyl-L-methionine-dependent methyltransferases"/>
    <property type="match status" value="1"/>
</dbReference>
<name>A0A135NY92_9HYPH</name>
<dbReference type="RefSeq" id="WP_067650265.1">
    <property type="nucleotide sequence ID" value="NZ_KQ961030.1"/>
</dbReference>